<keyword evidence="3" id="KW-1185">Reference proteome</keyword>
<dbReference type="EMBL" id="SRLO01000110">
    <property type="protein sequence ID" value="TNN74841.1"/>
    <property type="molecule type" value="Genomic_DNA"/>
</dbReference>
<sequence length="160" mass="18427">MRDRGGPGSYCLNQRPGPDIDRQAKDFGGLMPSASVTRIISEVSSPARHRCPRQKRHILTLKSPKKKSFTLPVFALDLPAASQKYRSHFHIFSNQHNNGDNDDGQQHESCQEVSQMLHEVTTMLREDDVHHTWALHHFNPYKQNVDRNQAFRIWCEHSTS</sequence>
<gene>
    <name evidence="2" type="ORF">EYF80_014941</name>
</gene>
<dbReference type="Proteomes" id="UP000314294">
    <property type="component" value="Unassembled WGS sequence"/>
</dbReference>
<proteinExistence type="predicted"/>
<organism evidence="2 3">
    <name type="scientific">Liparis tanakae</name>
    <name type="common">Tanaka's snailfish</name>
    <dbReference type="NCBI Taxonomy" id="230148"/>
    <lineage>
        <taxon>Eukaryota</taxon>
        <taxon>Metazoa</taxon>
        <taxon>Chordata</taxon>
        <taxon>Craniata</taxon>
        <taxon>Vertebrata</taxon>
        <taxon>Euteleostomi</taxon>
        <taxon>Actinopterygii</taxon>
        <taxon>Neopterygii</taxon>
        <taxon>Teleostei</taxon>
        <taxon>Neoteleostei</taxon>
        <taxon>Acanthomorphata</taxon>
        <taxon>Eupercaria</taxon>
        <taxon>Perciformes</taxon>
        <taxon>Cottioidei</taxon>
        <taxon>Cottales</taxon>
        <taxon>Liparidae</taxon>
        <taxon>Liparis</taxon>
    </lineage>
</organism>
<evidence type="ECO:0000313" key="3">
    <source>
        <dbReference type="Proteomes" id="UP000314294"/>
    </source>
</evidence>
<name>A0A4Z2IAQ6_9TELE</name>
<feature type="region of interest" description="Disordered" evidence="1">
    <location>
        <begin position="1"/>
        <end position="23"/>
    </location>
</feature>
<accession>A0A4Z2IAQ6</accession>
<dbReference type="AlphaFoldDB" id="A0A4Z2IAQ6"/>
<protein>
    <submittedName>
        <fullName evidence="2">Uncharacterized protein</fullName>
    </submittedName>
</protein>
<evidence type="ECO:0000313" key="2">
    <source>
        <dbReference type="EMBL" id="TNN74841.1"/>
    </source>
</evidence>
<evidence type="ECO:0000256" key="1">
    <source>
        <dbReference type="SAM" id="MobiDB-lite"/>
    </source>
</evidence>
<reference evidence="2 3" key="1">
    <citation type="submission" date="2019-03" db="EMBL/GenBank/DDBJ databases">
        <title>First draft genome of Liparis tanakae, snailfish: a comprehensive survey of snailfish specific genes.</title>
        <authorList>
            <person name="Kim W."/>
            <person name="Song I."/>
            <person name="Jeong J.-H."/>
            <person name="Kim D."/>
            <person name="Kim S."/>
            <person name="Ryu S."/>
            <person name="Song J.Y."/>
            <person name="Lee S.K."/>
        </authorList>
    </citation>
    <scope>NUCLEOTIDE SEQUENCE [LARGE SCALE GENOMIC DNA]</scope>
    <source>
        <tissue evidence="2">Muscle</tissue>
    </source>
</reference>
<comment type="caution">
    <text evidence="2">The sequence shown here is derived from an EMBL/GenBank/DDBJ whole genome shotgun (WGS) entry which is preliminary data.</text>
</comment>